<dbReference type="Pfam" id="PF22636">
    <property type="entry name" value="FlK"/>
    <property type="match status" value="1"/>
</dbReference>
<dbReference type="InterPro" id="IPR025540">
    <property type="entry name" value="FlK"/>
</dbReference>
<dbReference type="InterPro" id="IPR054485">
    <property type="entry name" value="FlK-like_dom"/>
</dbReference>
<dbReference type="SUPFAM" id="SSF54637">
    <property type="entry name" value="Thioesterase/thiol ester dehydrase-isomerase"/>
    <property type="match status" value="1"/>
</dbReference>
<name>A0ABX2T2C6_9BACL</name>
<evidence type="ECO:0000313" key="2">
    <source>
        <dbReference type="EMBL" id="NYS47171.1"/>
    </source>
</evidence>
<dbReference type="Proteomes" id="UP000531840">
    <property type="component" value="Unassembled WGS sequence"/>
</dbReference>
<accession>A0ABX2T2C6</accession>
<proteinExistence type="predicted"/>
<gene>
    <name evidence="2" type="ORF">HZY85_03040</name>
</gene>
<dbReference type="PIRSF" id="PIRSF014972">
    <property type="entry name" value="FlK"/>
    <property type="match status" value="1"/>
</dbReference>
<dbReference type="EMBL" id="JACBYF010000004">
    <property type="protein sequence ID" value="NYS47171.1"/>
    <property type="molecule type" value="Genomic_DNA"/>
</dbReference>
<organism evidence="2 3">
    <name type="scientific">Gemelliphila palaticanis</name>
    <dbReference type="NCBI Taxonomy" id="81950"/>
    <lineage>
        <taxon>Bacteria</taxon>
        <taxon>Bacillati</taxon>
        <taxon>Bacillota</taxon>
        <taxon>Bacilli</taxon>
        <taxon>Bacillales</taxon>
        <taxon>Gemellaceae</taxon>
        <taxon>Gemelliphila</taxon>
    </lineage>
</organism>
<evidence type="ECO:0000313" key="3">
    <source>
        <dbReference type="Proteomes" id="UP000531840"/>
    </source>
</evidence>
<dbReference type="PANTHER" id="PTHR36934">
    <property type="entry name" value="BLR0278 PROTEIN"/>
    <property type="match status" value="1"/>
</dbReference>
<reference evidence="2 3" key="1">
    <citation type="submission" date="2020-07" db="EMBL/GenBank/DDBJ databases">
        <title>MOT database genomes.</title>
        <authorList>
            <person name="Joseph S."/>
            <person name="Aduse-Opoku J."/>
            <person name="Hashim A."/>
            <person name="Wade W."/>
            <person name="Curtis M."/>
        </authorList>
    </citation>
    <scope>NUCLEOTIDE SEQUENCE [LARGE SCALE GENOMIC DNA]</scope>
    <source>
        <strain evidence="2 3">CIP 106318</strain>
    </source>
</reference>
<protein>
    <submittedName>
        <fullName evidence="2">Thioesterase family protein</fullName>
    </submittedName>
</protein>
<keyword evidence="3" id="KW-1185">Reference proteome</keyword>
<dbReference type="InterPro" id="IPR029069">
    <property type="entry name" value="HotDog_dom_sf"/>
</dbReference>
<dbReference type="PANTHER" id="PTHR36934:SF1">
    <property type="entry name" value="THIOESTERASE DOMAIN-CONTAINING PROTEIN"/>
    <property type="match status" value="1"/>
</dbReference>
<evidence type="ECO:0000259" key="1">
    <source>
        <dbReference type="Pfam" id="PF22636"/>
    </source>
</evidence>
<dbReference type="Gene3D" id="3.10.129.10">
    <property type="entry name" value="Hotdog Thioesterase"/>
    <property type="match status" value="1"/>
</dbReference>
<feature type="domain" description="Fluoroacetyl-CoA-specific thioesterase-like" evidence="1">
    <location>
        <begin position="14"/>
        <end position="123"/>
    </location>
</feature>
<sequence>MEILNKELEKSFIVKNNHSAIELGSGDLEVLSTPMLVAYMEETSRDLINKYISSEFTSVGSNININHLKPTKLGYSVKIISKINNIIKDKIVVFLIEAYEISEEGNSSKIGDAEHTRVIVNREKFLIKLS</sequence>
<comment type="caution">
    <text evidence="2">The sequence shown here is derived from an EMBL/GenBank/DDBJ whole genome shotgun (WGS) entry which is preliminary data.</text>
</comment>
<dbReference type="RefSeq" id="WP_179940754.1">
    <property type="nucleotide sequence ID" value="NZ_JACBYF010000004.1"/>
</dbReference>